<evidence type="ECO:0000256" key="2">
    <source>
        <dbReference type="SAM" id="Phobius"/>
    </source>
</evidence>
<proteinExistence type="predicted"/>
<dbReference type="RefSeq" id="WP_008753039.1">
    <property type="nucleotide sequence ID" value="NZ_AJGH01000020.1"/>
</dbReference>
<dbReference type="eggNOG" id="ENOG5033ZX7">
    <property type="taxonomic scope" value="Bacteria"/>
</dbReference>
<feature type="compositionally biased region" description="Low complexity" evidence="1">
    <location>
        <begin position="98"/>
        <end position="114"/>
    </location>
</feature>
<keyword evidence="2" id="KW-0472">Membrane</keyword>
<sequence length="174" mass="17198">MRLSNIKKGMLAVGLTFGLVSGSIVAFAEPSQIIIPGKTLVTPNTKRATGSNSTPSIATRSNTSSRSRSSSSSGSSSNRGGAAKPVTTAPGANNIAPNGSSNNSNTANMNTTRNVGPTGPNGSGSTKGDATGAKRGKLNVPKTADASAMGLYAALLGLSAAGGAYVVATKKKED</sequence>
<comment type="caution">
    <text evidence="3">The sequence shown here is derived from an EMBL/GenBank/DDBJ whole genome shotgun (WGS) entry which is preliminary data.</text>
</comment>
<dbReference type="InterPro" id="IPR017502">
    <property type="entry name" value="Sortase_SrtB_target"/>
</dbReference>
<name>I0RB49_9FIRM</name>
<dbReference type="Proteomes" id="UP000005039">
    <property type="component" value="Unassembled WGS sequence"/>
</dbReference>
<keyword evidence="2" id="KW-0812">Transmembrane</keyword>
<dbReference type="AlphaFoldDB" id="I0RB49"/>
<dbReference type="NCBIfam" id="TIGR03063">
    <property type="entry name" value="srtB_target"/>
    <property type="match status" value="1"/>
</dbReference>
<feature type="compositionally biased region" description="Low complexity" evidence="1">
    <location>
        <begin position="59"/>
        <end position="80"/>
    </location>
</feature>
<keyword evidence="2" id="KW-1133">Transmembrane helix</keyword>
<dbReference type="PATRIC" id="fig|1095750.3.peg.349"/>
<protein>
    <submittedName>
        <fullName evidence="3">Sortase B cell surface sorting signal</fullName>
    </submittedName>
</protein>
<gene>
    <name evidence="3" type="ORF">HMPREF9970_0252</name>
</gene>
<feature type="region of interest" description="Disordered" evidence="1">
    <location>
        <begin position="42"/>
        <end position="138"/>
    </location>
</feature>
<evidence type="ECO:0000313" key="3">
    <source>
        <dbReference type="EMBL" id="EIC96907.1"/>
    </source>
</evidence>
<dbReference type="OrthoDB" id="2068487at2"/>
<dbReference type="EMBL" id="AJGH01000020">
    <property type="protein sequence ID" value="EIC96907.1"/>
    <property type="molecule type" value="Genomic_DNA"/>
</dbReference>
<evidence type="ECO:0000313" key="4">
    <source>
        <dbReference type="Proteomes" id="UP000005039"/>
    </source>
</evidence>
<accession>I0RB49</accession>
<feature type="transmembrane region" description="Helical" evidence="2">
    <location>
        <begin position="149"/>
        <end position="168"/>
    </location>
</feature>
<reference evidence="3 4" key="1">
    <citation type="submission" date="2012-03" db="EMBL/GenBank/DDBJ databases">
        <authorList>
            <person name="Durkin A.S."/>
            <person name="McCorrison J."/>
            <person name="Torralba M."/>
            <person name="Gillis M."/>
            <person name="Methe B."/>
            <person name="Sutton G."/>
            <person name="Nelson K.E."/>
        </authorList>
    </citation>
    <scope>NUCLEOTIDE SEQUENCE [LARGE SCALE GENOMIC DNA]</scope>
    <source>
        <strain evidence="3 4">F0468</strain>
    </source>
</reference>
<feature type="compositionally biased region" description="Polar residues" evidence="1">
    <location>
        <begin position="42"/>
        <end position="58"/>
    </location>
</feature>
<keyword evidence="4" id="KW-1185">Reference proteome</keyword>
<evidence type="ECO:0000256" key="1">
    <source>
        <dbReference type="SAM" id="MobiDB-lite"/>
    </source>
</evidence>
<organism evidence="3 4">
    <name type="scientific">Lachnoanaerobaculum saburreum F0468</name>
    <dbReference type="NCBI Taxonomy" id="1095750"/>
    <lineage>
        <taxon>Bacteria</taxon>
        <taxon>Bacillati</taxon>
        <taxon>Bacillota</taxon>
        <taxon>Clostridia</taxon>
        <taxon>Lachnospirales</taxon>
        <taxon>Lachnospiraceae</taxon>
        <taxon>Lachnoanaerobaculum</taxon>
    </lineage>
</organism>